<dbReference type="GO" id="GO:0006511">
    <property type="term" value="P:ubiquitin-dependent protein catabolic process"/>
    <property type="evidence" value="ECO:0007669"/>
    <property type="project" value="TreeGrafter"/>
</dbReference>
<dbReference type="InterPro" id="IPR013586">
    <property type="entry name" value="PSMD3_C"/>
</dbReference>
<evidence type="ECO:0000256" key="7">
    <source>
        <dbReference type="ARBA" id="ARBA00063952"/>
    </source>
</evidence>
<keyword evidence="3" id="KW-1017">Isopeptide bond</keyword>
<dbReference type="Gene3D" id="1.25.40.10">
    <property type="entry name" value="Tetratricopeptide repeat domain"/>
    <property type="match status" value="1"/>
</dbReference>
<keyword evidence="5" id="KW-0832">Ubl conjugation</keyword>
<dbReference type="Pfam" id="PF25573">
    <property type="entry name" value="TPR_PSMD3_N"/>
    <property type="match status" value="1"/>
</dbReference>
<dbReference type="GO" id="GO:0042176">
    <property type="term" value="P:regulation of protein catabolic process"/>
    <property type="evidence" value="ECO:0007669"/>
    <property type="project" value="InterPro"/>
</dbReference>
<dbReference type="GeneTree" id="ENSGT00940000153653"/>
<proteinExistence type="inferred from homology"/>
<dbReference type="PANTHER" id="PTHR10758">
    <property type="entry name" value="26S PROTEASOME NON-ATPASE REGULATORY SUBUNIT 3/COP9 SIGNALOSOME COMPLEX SUBUNIT 3"/>
    <property type="match status" value="1"/>
</dbReference>
<dbReference type="SMART" id="SM00753">
    <property type="entry name" value="PAM"/>
    <property type="match status" value="1"/>
</dbReference>
<protein>
    <recommendedName>
        <fullName evidence="8">26S proteasome non-ATPase regulatory subunit 3</fullName>
    </recommendedName>
    <alternativeName>
        <fullName evidence="9">26S proteasome regulatory subunit RPN3</fullName>
    </alternativeName>
</protein>
<evidence type="ECO:0000256" key="2">
    <source>
        <dbReference type="ARBA" id="ARBA00007912"/>
    </source>
</evidence>
<dbReference type="Proteomes" id="UP000265000">
    <property type="component" value="Unplaced"/>
</dbReference>
<keyword evidence="13" id="KW-1185">Reference proteome</keyword>
<feature type="region of interest" description="Disordered" evidence="10">
    <location>
        <begin position="1"/>
        <end position="52"/>
    </location>
</feature>
<dbReference type="Pfam" id="PF08375">
    <property type="entry name" value="Rpn3_C"/>
    <property type="match status" value="1"/>
</dbReference>
<keyword evidence="6" id="KW-0647">Proteasome</keyword>
<evidence type="ECO:0000256" key="8">
    <source>
        <dbReference type="ARBA" id="ARBA00071764"/>
    </source>
</evidence>
<dbReference type="InterPro" id="IPR000717">
    <property type="entry name" value="PCI_dom"/>
</dbReference>
<evidence type="ECO:0000256" key="10">
    <source>
        <dbReference type="SAM" id="MobiDB-lite"/>
    </source>
</evidence>
<dbReference type="PROSITE" id="PS50250">
    <property type="entry name" value="PCI"/>
    <property type="match status" value="1"/>
</dbReference>
<dbReference type="PANTHER" id="PTHR10758:SF2">
    <property type="entry name" value="26S PROTEASOME NON-ATPASE REGULATORY SUBUNIT 3"/>
    <property type="match status" value="1"/>
</dbReference>
<feature type="compositionally biased region" description="Basic and acidic residues" evidence="10">
    <location>
        <begin position="487"/>
        <end position="510"/>
    </location>
</feature>
<reference evidence="12" key="2">
    <citation type="submission" date="2025-09" db="UniProtKB">
        <authorList>
            <consortium name="Ensembl"/>
        </authorList>
    </citation>
    <scope>IDENTIFICATION</scope>
</reference>
<feature type="domain" description="PCI" evidence="11">
    <location>
        <begin position="271"/>
        <end position="450"/>
    </location>
</feature>
<accession>A0A3Q2TTU8</accession>
<evidence type="ECO:0000256" key="1">
    <source>
        <dbReference type="ARBA" id="ARBA00002362"/>
    </source>
</evidence>
<evidence type="ECO:0000313" key="13">
    <source>
        <dbReference type="Proteomes" id="UP000265000"/>
    </source>
</evidence>
<organism evidence="12 13">
    <name type="scientific">Fundulus heteroclitus</name>
    <name type="common">Killifish</name>
    <name type="synonym">Mummichog</name>
    <dbReference type="NCBI Taxonomy" id="8078"/>
    <lineage>
        <taxon>Eukaryota</taxon>
        <taxon>Metazoa</taxon>
        <taxon>Chordata</taxon>
        <taxon>Craniata</taxon>
        <taxon>Vertebrata</taxon>
        <taxon>Euteleostomi</taxon>
        <taxon>Actinopterygii</taxon>
        <taxon>Neopterygii</taxon>
        <taxon>Teleostei</taxon>
        <taxon>Neoteleostei</taxon>
        <taxon>Acanthomorphata</taxon>
        <taxon>Ovalentaria</taxon>
        <taxon>Atherinomorphae</taxon>
        <taxon>Cyprinodontiformes</taxon>
        <taxon>Fundulidae</taxon>
        <taxon>Fundulus</taxon>
    </lineage>
</organism>
<evidence type="ECO:0000313" key="12">
    <source>
        <dbReference type="Ensembl" id="ENSFHEP00000020225.1"/>
    </source>
</evidence>
<comment type="similarity">
    <text evidence="2">Belongs to the proteasome subunit S3 family.</text>
</comment>
<evidence type="ECO:0000256" key="3">
    <source>
        <dbReference type="ARBA" id="ARBA00022499"/>
    </source>
</evidence>
<dbReference type="InterPro" id="IPR050756">
    <property type="entry name" value="CSN3"/>
</dbReference>
<evidence type="ECO:0000256" key="9">
    <source>
        <dbReference type="ARBA" id="ARBA00075103"/>
    </source>
</evidence>
<comment type="function">
    <text evidence="1">Component of the 26S proteasome, a multiprotein complex involved in the ATP-dependent degradation of ubiquitinated proteins. This complex plays a key role in the maintenance of protein homeostasis by removing misfolded or damaged proteins, which could impair cellular functions, and by removing proteins whose functions are no longer required. Therefore, the proteasome participates in numerous cellular processes, including cell cycle progression, apoptosis, or DNA damage repair.</text>
</comment>
<evidence type="ECO:0000256" key="5">
    <source>
        <dbReference type="ARBA" id="ARBA00022843"/>
    </source>
</evidence>
<name>A0A3Q2TTU8_FUNHE</name>
<dbReference type="Ensembl" id="ENSFHET00000029689.1">
    <property type="protein sequence ID" value="ENSFHEP00000020225.1"/>
    <property type="gene ID" value="ENSFHEG00000022207.1"/>
</dbReference>
<dbReference type="GO" id="GO:0030234">
    <property type="term" value="F:enzyme regulator activity"/>
    <property type="evidence" value="ECO:0007669"/>
    <property type="project" value="InterPro"/>
</dbReference>
<dbReference type="InterPro" id="IPR011990">
    <property type="entry name" value="TPR-like_helical_dom_sf"/>
</dbReference>
<feature type="compositionally biased region" description="Acidic residues" evidence="10">
    <location>
        <begin position="32"/>
        <end position="41"/>
    </location>
</feature>
<evidence type="ECO:0000256" key="6">
    <source>
        <dbReference type="ARBA" id="ARBA00022942"/>
    </source>
</evidence>
<evidence type="ECO:0000256" key="4">
    <source>
        <dbReference type="ARBA" id="ARBA00022553"/>
    </source>
</evidence>
<comment type="subunit">
    <text evidence="7">Component of the 19S proteasome regulatory particle complex. The 26S proteasome consists of a 20S core particle (CP) and two 19S regulatory subunits (RP). The regulatory particle is made of a lid composed of 9 subunits including PSMD3, a base containing 6 ATPases and few additional components. Interacts with UBQLN1 (via ubiquitin-like domain). Interacts with ERCC6.</text>
</comment>
<sequence>MKETSSKRRERAGGRDKSNKEQKEAKSAPEPQDVEMPEEEAANAAKQPKELDSLTLEDIKEHVKQIEKAVSGKEPRFVLRALRALPSTSRRLNTNVLHKALTGFFTSNASTREFLLGFLEEPMETAEGDIQFRPRTGKAAAAPLLPEVETYLQLLLVIHLTNTKRYTEAQKVSDELMQKVSSKNRRALDLVVAKCYYYHARVYEFLKQLDTIRSFLHTRLRTATLRHDADGQAVLLNLLLRNYLHFNLYDQAEKLVSKSVFPELANNNEWARYLYYTGRIKAIQLEYTEARRTLTNALRKAPQHTAVGFKQTVHKLLIVVELLLGEIPDRLQFRQPSLKRSLMPYFLLTQAVRTGNLAKFNQVLEQFGEKFQTDGTYTLIIRLRHNVIKTGEPGAGLSSSQPITAALSQSQQLSANHSSSQPVTAAIRDGVIEASINHEKGFVQSKETMDIYGTREPQLAFHQRISFCLDLHNMSVKAMRFPPKAYNKDLESAEERREREQQDLEFAKEMAEDDDDSFP</sequence>
<dbReference type="AlphaFoldDB" id="A0A3Q2TTU8"/>
<evidence type="ECO:0000259" key="11">
    <source>
        <dbReference type="PROSITE" id="PS50250"/>
    </source>
</evidence>
<feature type="region of interest" description="Disordered" evidence="10">
    <location>
        <begin position="487"/>
        <end position="519"/>
    </location>
</feature>
<dbReference type="InterPro" id="IPR057985">
    <property type="entry name" value="TPR_PSMD3_N"/>
</dbReference>
<reference evidence="12" key="1">
    <citation type="submission" date="2025-08" db="UniProtKB">
        <authorList>
            <consortium name="Ensembl"/>
        </authorList>
    </citation>
    <scope>IDENTIFICATION</scope>
</reference>
<keyword evidence="4" id="KW-0597">Phosphoprotein</keyword>
<feature type="compositionally biased region" description="Basic and acidic residues" evidence="10">
    <location>
        <begin position="1"/>
        <end position="27"/>
    </location>
</feature>
<dbReference type="GO" id="GO:0008541">
    <property type="term" value="C:proteasome regulatory particle, lid subcomplex"/>
    <property type="evidence" value="ECO:0007669"/>
    <property type="project" value="TreeGrafter"/>
</dbReference>
<dbReference type="FunFam" id="1.25.40.10:FF:000174">
    <property type="entry name" value="26S proteasome non-ATPase regulatory subunit 3"/>
    <property type="match status" value="1"/>
</dbReference>